<evidence type="ECO:0000256" key="1">
    <source>
        <dbReference type="SAM" id="Coils"/>
    </source>
</evidence>
<organism evidence="2 4">
    <name type="scientific">Adineta steineri</name>
    <dbReference type="NCBI Taxonomy" id="433720"/>
    <lineage>
        <taxon>Eukaryota</taxon>
        <taxon>Metazoa</taxon>
        <taxon>Spiralia</taxon>
        <taxon>Gnathifera</taxon>
        <taxon>Rotifera</taxon>
        <taxon>Eurotatoria</taxon>
        <taxon>Bdelloidea</taxon>
        <taxon>Adinetida</taxon>
        <taxon>Adinetidae</taxon>
        <taxon>Adineta</taxon>
    </lineage>
</organism>
<sequence>MCELLNTTFNTLNNSYSQLSLYEYPSYKPLKLSNYLPESNRDQLLLSLHSLSLKVKTLENERKKAELTFQEITNKSIRSFSNDKQSKEILEKNVQSFSKCRTNKKNNHNVYPTPALTNINRIPFILGQSTTPSHNVKTNIQNVFALLKNNKHRLRSSSKEYTNRLHPHCKKQSLYPDHYKKSRIITDTQYDIGLKQLVNEYVRHSSKHSNFNSFETLNQKIENILKKFEHLQREHMMLRYGHTNEEFNETPTETLERTKLLQLILKDSFDEENT</sequence>
<feature type="coiled-coil region" evidence="1">
    <location>
        <begin position="41"/>
        <end position="75"/>
    </location>
</feature>
<evidence type="ECO:0000313" key="2">
    <source>
        <dbReference type="EMBL" id="CAF1121703.1"/>
    </source>
</evidence>
<keyword evidence="1" id="KW-0175">Coiled coil</keyword>
<reference evidence="2" key="1">
    <citation type="submission" date="2021-02" db="EMBL/GenBank/DDBJ databases">
        <authorList>
            <person name="Nowell W R."/>
        </authorList>
    </citation>
    <scope>NUCLEOTIDE SEQUENCE</scope>
</reference>
<gene>
    <name evidence="2" type="ORF">JYZ213_LOCUS22517</name>
    <name evidence="3" type="ORF">OXD698_LOCUS24660</name>
</gene>
<comment type="caution">
    <text evidence="2">The sequence shown here is derived from an EMBL/GenBank/DDBJ whole genome shotgun (WGS) entry which is preliminary data.</text>
</comment>
<evidence type="ECO:0000313" key="3">
    <source>
        <dbReference type="EMBL" id="CAF3914307.1"/>
    </source>
</evidence>
<dbReference type="EMBL" id="CAJNOG010000256">
    <property type="protein sequence ID" value="CAF1121703.1"/>
    <property type="molecule type" value="Genomic_DNA"/>
</dbReference>
<name>A0A814QP61_9BILA</name>
<dbReference type="EMBL" id="CAJOAZ010002287">
    <property type="protein sequence ID" value="CAF3914307.1"/>
    <property type="molecule type" value="Genomic_DNA"/>
</dbReference>
<dbReference type="Proteomes" id="UP000663844">
    <property type="component" value="Unassembled WGS sequence"/>
</dbReference>
<accession>A0A814QP61</accession>
<dbReference type="Proteomes" id="UP000663845">
    <property type="component" value="Unassembled WGS sequence"/>
</dbReference>
<proteinExistence type="predicted"/>
<evidence type="ECO:0000313" key="4">
    <source>
        <dbReference type="Proteomes" id="UP000663845"/>
    </source>
</evidence>
<protein>
    <submittedName>
        <fullName evidence="2">Uncharacterized protein</fullName>
    </submittedName>
</protein>
<dbReference type="AlphaFoldDB" id="A0A814QP61"/>